<evidence type="ECO:0000313" key="2">
    <source>
        <dbReference type="Proteomes" id="UP000824267"/>
    </source>
</evidence>
<evidence type="ECO:0000313" key="1">
    <source>
        <dbReference type="EMBL" id="HIW86649.1"/>
    </source>
</evidence>
<dbReference type="EMBL" id="DXGG01000001">
    <property type="protein sequence ID" value="HIW86649.1"/>
    <property type="molecule type" value="Genomic_DNA"/>
</dbReference>
<proteinExistence type="predicted"/>
<dbReference type="AlphaFoldDB" id="A0A9D1RFB6"/>
<sequence length="82" mass="9636">VQVHEYDCPNYRPSNAEEEFTHEWKRKNGYNMNKVVLKLHDGVVDIIGIHPCERYAIEHIKLVGKTAAKREWGTIIQPRSDY</sequence>
<accession>A0A9D1RFB6</accession>
<comment type="caution">
    <text evidence="1">The sequence shown here is derived from an EMBL/GenBank/DDBJ whole genome shotgun (WGS) entry which is preliminary data.</text>
</comment>
<organism evidence="1 2">
    <name type="scientific">Candidatus Onthomorpha intestinigallinarum</name>
    <dbReference type="NCBI Taxonomy" id="2840880"/>
    <lineage>
        <taxon>Bacteria</taxon>
        <taxon>Pseudomonadati</taxon>
        <taxon>Bacteroidota</taxon>
        <taxon>Bacteroidia</taxon>
        <taxon>Bacteroidales</taxon>
        <taxon>Candidatus Onthomorpha</taxon>
    </lineage>
</organism>
<dbReference type="Proteomes" id="UP000824267">
    <property type="component" value="Unassembled WGS sequence"/>
</dbReference>
<protein>
    <submittedName>
        <fullName evidence="1">Uncharacterized protein</fullName>
    </submittedName>
</protein>
<name>A0A9D1RFB6_9BACT</name>
<gene>
    <name evidence="1" type="ORF">IAC47_00020</name>
</gene>
<reference evidence="1" key="2">
    <citation type="submission" date="2021-04" db="EMBL/GenBank/DDBJ databases">
        <authorList>
            <person name="Gilroy R."/>
        </authorList>
    </citation>
    <scope>NUCLEOTIDE SEQUENCE</scope>
    <source>
        <strain evidence="1">Gambia16-930</strain>
    </source>
</reference>
<reference evidence="1" key="1">
    <citation type="journal article" date="2021" name="PeerJ">
        <title>Extensive microbial diversity within the chicken gut microbiome revealed by metagenomics and culture.</title>
        <authorList>
            <person name="Gilroy R."/>
            <person name="Ravi A."/>
            <person name="Getino M."/>
            <person name="Pursley I."/>
            <person name="Horton D.L."/>
            <person name="Alikhan N.F."/>
            <person name="Baker D."/>
            <person name="Gharbi K."/>
            <person name="Hall N."/>
            <person name="Watson M."/>
            <person name="Adriaenssens E.M."/>
            <person name="Foster-Nyarko E."/>
            <person name="Jarju S."/>
            <person name="Secka A."/>
            <person name="Antonio M."/>
            <person name="Oren A."/>
            <person name="Chaudhuri R.R."/>
            <person name="La Ragione R."/>
            <person name="Hildebrand F."/>
            <person name="Pallen M.J."/>
        </authorList>
    </citation>
    <scope>NUCLEOTIDE SEQUENCE</scope>
    <source>
        <strain evidence="1">Gambia16-930</strain>
    </source>
</reference>
<feature type="non-terminal residue" evidence="1">
    <location>
        <position position="1"/>
    </location>
</feature>